<keyword evidence="2" id="KW-1185">Reference proteome</keyword>
<gene>
    <name evidence="1" type="ORF">CKO45_21215</name>
</gene>
<accession>A0ABS1D1P9</accession>
<protein>
    <submittedName>
        <fullName evidence="1">Uncharacterized protein</fullName>
    </submittedName>
</protein>
<reference evidence="1 2" key="1">
    <citation type="journal article" date="2020" name="Microorganisms">
        <title>Osmotic Adaptation and Compatible Solute Biosynthesis of Phototrophic Bacteria as Revealed from Genome Analyses.</title>
        <authorList>
            <person name="Imhoff J.F."/>
            <person name="Rahn T."/>
            <person name="Kunzel S."/>
            <person name="Keller A."/>
            <person name="Neulinger S.C."/>
        </authorList>
    </citation>
    <scope>NUCLEOTIDE SEQUENCE [LARGE SCALE GENOMIC DNA]</scope>
    <source>
        <strain evidence="1 2">DSM 15382</strain>
    </source>
</reference>
<dbReference type="Proteomes" id="UP000697995">
    <property type="component" value="Unassembled WGS sequence"/>
</dbReference>
<sequence>MKMRPHFLTRYSLRLFCLPELPVYEIMLYFANDSDLREGGFQRVRAGPGGGYPATPFTVAFLMLATAWQGLTKGKTTQAGWLLYRLPGECPITGQSLFGHALRRVLSDPAIAETVASVEVSTFYEDARILWKDGMMSRFVRDPIRAQLAVDGAQHIVVWPGKLLHEVACDISTQDQSSAPPAAAQPTTAAVH</sequence>
<dbReference type="EMBL" id="NRSG01000208">
    <property type="protein sequence ID" value="MBK1660746.1"/>
    <property type="molecule type" value="Genomic_DNA"/>
</dbReference>
<name>A0ABS1D1P9_9PROT</name>
<comment type="caution">
    <text evidence="1">The sequence shown here is derived from an EMBL/GenBank/DDBJ whole genome shotgun (WGS) entry which is preliminary data.</text>
</comment>
<proteinExistence type="predicted"/>
<evidence type="ECO:0000313" key="1">
    <source>
        <dbReference type="EMBL" id="MBK1660746.1"/>
    </source>
</evidence>
<evidence type="ECO:0000313" key="2">
    <source>
        <dbReference type="Proteomes" id="UP000697995"/>
    </source>
</evidence>
<organism evidence="1 2">
    <name type="scientific">Paracraurococcus ruber</name>
    <dbReference type="NCBI Taxonomy" id="77675"/>
    <lineage>
        <taxon>Bacteria</taxon>
        <taxon>Pseudomonadati</taxon>
        <taxon>Pseudomonadota</taxon>
        <taxon>Alphaproteobacteria</taxon>
        <taxon>Acetobacterales</taxon>
        <taxon>Roseomonadaceae</taxon>
        <taxon>Paracraurococcus</taxon>
    </lineage>
</organism>
<dbReference type="RefSeq" id="WP_133222160.1">
    <property type="nucleotide sequence ID" value="NZ_NRSG01000208.1"/>
</dbReference>